<dbReference type="Proteomes" id="UP000291124">
    <property type="component" value="Chromosome"/>
</dbReference>
<gene>
    <name evidence="3" type="ORF">E1750_03490</name>
</gene>
<dbReference type="KEGG" id="fnk:E1750_03490"/>
<protein>
    <submittedName>
        <fullName evidence="3">DUF229 domain-containing protein</fullName>
    </submittedName>
</protein>
<keyword evidence="4" id="KW-1185">Reference proteome</keyword>
<accession>A0A4V1AGF9</accession>
<dbReference type="PANTHER" id="PTHR42693:SF33">
    <property type="entry name" value="ARYLSULFATASE"/>
    <property type="match status" value="1"/>
</dbReference>
<dbReference type="GO" id="GO:0004065">
    <property type="term" value="F:arylsulfatase activity"/>
    <property type="evidence" value="ECO:0007669"/>
    <property type="project" value="TreeGrafter"/>
</dbReference>
<reference evidence="4" key="1">
    <citation type="submission" date="2019-03" db="EMBL/GenBank/DDBJ databases">
        <title>Flavobacterium sp.</title>
        <authorList>
            <person name="Kim H."/>
        </authorList>
    </citation>
    <scope>NUCLEOTIDE SEQUENCE [LARGE SCALE GENOMIC DNA]</scope>
    <source>
        <strain evidence="4">GS13</strain>
    </source>
</reference>
<name>A0A4V1AGF9_9FLAO</name>
<dbReference type="Gene3D" id="3.30.1120.10">
    <property type="match status" value="1"/>
</dbReference>
<evidence type="ECO:0000259" key="2">
    <source>
        <dbReference type="Pfam" id="PF00884"/>
    </source>
</evidence>
<dbReference type="AlphaFoldDB" id="A0A4V1AGF9"/>
<dbReference type="InterPro" id="IPR050738">
    <property type="entry name" value="Sulfatase"/>
</dbReference>
<feature type="domain" description="Sulfatase N-terminal" evidence="2">
    <location>
        <begin position="33"/>
        <end position="329"/>
    </location>
</feature>
<evidence type="ECO:0000313" key="3">
    <source>
        <dbReference type="EMBL" id="QBN17902.1"/>
    </source>
</evidence>
<dbReference type="PANTHER" id="PTHR42693">
    <property type="entry name" value="ARYLSULFATASE FAMILY MEMBER"/>
    <property type="match status" value="1"/>
</dbReference>
<comment type="similarity">
    <text evidence="1">Belongs to the sulfatase family.</text>
</comment>
<dbReference type="EMBL" id="CP037933">
    <property type="protein sequence ID" value="QBN17902.1"/>
    <property type="molecule type" value="Genomic_DNA"/>
</dbReference>
<dbReference type="SUPFAM" id="SSF53649">
    <property type="entry name" value="Alkaline phosphatase-like"/>
    <property type="match status" value="1"/>
</dbReference>
<dbReference type="InterPro" id="IPR000917">
    <property type="entry name" value="Sulfatase_N"/>
</dbReference>
<dbReference type="OrthoDB" id="9766107at2"/>
<dbReference type="RefSeq" id="WP_133275433.1">
    <property type="nucleotide sequence ID" value="NZ_CP037933.1"/>
</dbReference>
<evidence type="ECO:0000256" key="1">
    <source>
        <dbReference type="ARBA" id="ARBA00008779"/>
    </source>
</evidence>
<sequence>MKSTKILSIAIILAAFVGLQNGRAQIAAGHKKPNVIIILTDDMGYGEISCYNKNQIQTPNIDRLANEGVRFTDFYVPTPYCAPSRASLLTGRFPLRHGMVENPAPDANINDIGLNSTEVTLGEAFQEADYKTKCIGKWHLGHKPEFSPLKHGFDEYYGMLYSNDMRPVQLIENNEIVEKTVDQRQLTQKYTSKALEFIDRNQKSPFFLYLAQAMPHKPLAASAPFFTDGNSKELYESVIRELDWSTGEIINKLAKLGILENTILIFMSDNGPWYGGNTGGFKGMKANNWEGGIRVPFIARYPKALPQGKTISTACSSLDIFPTLMALTQTKTNPSIKLDGQNILNIATGKSNSHAPIFSMKDTKIRTIRDGKWKLFLSKPDYFKEIDSEKWIDKRAPDGTTILAPFQQATPTDYPGAKPIQMEGEMLLFDLEKDPFESTNLIDKFPEIKENLIRKYNAFLNTMPKL</sequence>
<proteinExistence type="inferred from homology"/>
<dbReference type="InterPro" id="IPR017850">
    <property type="entry name" value="Alkaline_phosphatase_core_sf"/>
</dbReference>
<organism evidence="3 4">
    <name type="scientific">Flavobacterium nackdongense</name>
    <dbReference type="NCBI Taxonomy" id="2547394"/>
    <lineage>
        <taxon>Bacteria</taxon>
        <taxon>Pseudomonadati</taxon>
        <taxon>Bacteroidota</taxon>
        <taxon>Flavobacteriia</taxon>
        <taxon>Flavobacteriales</taxon>
        <taxon>Flavobacteriaceae</taxon>
        <taxon>Flavobacterium</taxon>
    </lineage>
</organism>
<evidence type="ECO:0000313" key="4">
    <source>
        <dbReference type="Proteomes" id="UP000291124"/>
    </source>
</evidence>
<dbReference type="Pfam" id="PF00884">
    <property type="entry name" value="Sulfatase"/>
    <property type="match status" value="1"/>
</dbReference>
<dbReference type="Gene3D" id="3.40.720.10">
    <property type="entry name" value="Alkaline Phosphatase, subunit A"/>
    <property type="match status" value="1"/>
</dbReference>